<dbReference type="AlphaFoldDB" id="A0A4R0YU58"/>
<evidence type="ECO:0000256" key="7">
    <source>
        <dbReference type="ARBA" id="ARBA00023136"/>
    </source>
</evidence>
<feature type="transmembrane region" description="Helical" evidence="8">
    <location>
        <begin position="163"/>
        <end position="182"/>
    </location>
</feature>
<keyword evidence="3" id="KW-0813">Transport</keyword>
<name>A0A4R0YU58_9GAMM</name>
<feature type="transmembrane region" description="Helical" evidence="8">
    <location>
        <begin position="252"/>
        <end position="273"/>
    </location>
</feature>
<dbReference type="NCBIfam" id="NF008216">
    <property type="entry name" value="PRK10983.1"/>
    <property type="match status" value="1"/>
</dbReference>
<dbReference type="PANTHER" id="PTHR21716">
    <property type="entry name" value="TRANSMEMBRANE PROTEIN"/>
    <property type="match status" value="1"/>
</dbReference>
<feature type="transmembrane region" description="Helical" evidence="8">
    <location>
        <begin position="12"/>
        <end position="29"/>
    </location>
</feature>
<feature type="transmembrane region" description="Helical" evidence="8">
    <location>
        <begin position="35"/>
        <end position="54"/>
    </location>
</feature>
<protein>
    <submittedName>
        <fullName evidence="9">AI-2E family transporter YdiK</fullName>
    </submittedName>
</protein>
<dbReference type="Proteomes" id="UP000291822">
    <property type="component" value="Unassembled WGS sequence"/>
</dbReference>
<evidence type="ECO:0000256" key="1">
    <source>
        <dbReference type="ARBA" id="ARBA00004651"/>
    </source>
</evidence>
<evidence type="ECO:0000313" key="10">
    <source>
        <dbReference type="Proteomes" id="UP000291822"/>
    </source>
</evidence>
<keyword evidence="4" id="KW-1003">Cell membrane</keyword>
<keyword evidence="6 8" id="KW-1133">Transmembrane helix</keyword>
<comment type="subcellular location">
    <subcellularLocation>
        <location evidence="1">Cell membrane</location>
        <topology evidence="1">Multi-pass membrane protein</topology>
    </subcellularLocation>
</comment>
<keyword evidence="7 8" id="KW-0472">Membrane</keyword>
<feature type="transmembrane region" description="Helical" evidence="8">
    <location>
        <begin position="203"/>
        <end position="223"/>
    </location>
</feature>
<evidence type="ECO:0000256" key="2">
    <source>
        <dbReference type="ARBA" id="ARBA00009773"/>
    </source>
</evidence>
<sequence length="364" mass="38530">MALPRRPPFDLVRNLLVILIISLLILGSLCVMQPFLAALIWATMITVSTWPLMLKAQHHLRGSRGLAVFVMMLAMLLIIVVPIAAAVVTIADRANDIREWITAMPSYSLPAPPDWVSRIPLVGTKLATDWKDLSDAGPGGLLARAKPYAAQIAHWTISQAGSIGSLFLHLLLTTVIAGILFAQGDTAARAVVRFSRRISGDRGEVVVLLAGKAIRAVALGIIVTAVAQSALGGIGLLVTGVPLAGLLTALMLILCIAQLGPALPLLAGVAWLYWQGHHVAAFVLLAWTIVIGLMDNFLRPLLIKRGADLPLLLILVGVIGGLFAFGLVGLFVGPAVLAVTFTLLETWINEVPDAPLPPPEAPAP</sequence>
<keyword evidence="5 8" id="KW-0812">Transmembrane</keyword>
<comment type="similarity">
    <text evidence="2">Belongs to the autoinducer-2 exporter (AI-2E) (TC 2.A.86) family.</text>
</comment>
<accession>A0A4R0YU58</accession>
<feature type="transmembrane region" description="Helical" evidence="8">
    <location>
        <begin position="229"/>
        <end position="247"/>
    </location>
</feature>
<feature type="transmembrane region" description="Helical" evidence="8">
    <location>
        <begin position="310"/>
        <end position="337"/>
    </location>
</feature>
<dbReference type="Pfam" id="PF01594">
    <property type="entry name" value="AI-2E_transport"/>
    <property type="match status" value="1"/>
</dbReference>
<evidence type="ECO:0000256" key="6">
    <source>
        <dbReference type="ARBA" id="ARBA00022989"/>
    </source>
</evidence>
<gene>
    <name evidence="9" type="primary">ydiK</name>
    <name evidence="9" type="ORF">EZM97_15865</name>
</gene>
<dbReference type="EMBL" id="SJTG01000002">
    <property type="protein sequence ID" value="TCI10368.1"/>
    <property type="molecule type" value="Genomic_DNA"/>
</dbReference>
<dbReference type="InterPro" id="IPR002549">
    <property type="entry name" value="AI-2E-like"/>
</dbReference>
<organism evidence="9 10">
    <name type="scientific">Dyella soli</name>
    <dbReference type="NCBI Taxonomy" id="522319"/>
    <lineage>
        <taxon>Bacteria</taxon>
        <taxon>Pseudomonadati</taxon>
        <taxon>Pseudomonadota</taxon>
        <taxon>Gammaproteobacteria</taxon>
        <taxon>Lysobacterales</taxon>
        <taxon>Rhodanobacteraceae</taxon>
        <taxon>Dyella</taxon>
    </lineage>
</organism>
<reference evidence="9 10" key="1">
    <citation type="submission" date="2019-02" db="EMBL/GenBank/DDBJ databases">
        <title>Dyella amyloliquefaciens sp. nov., isolated from forest soil.</title>
        <authorList>
            <person name="Gao Z.-H."/>
            <person name="Qiu L.-H."/>
        </authorList>
    </citation>
    <scope>NUCLEOTIDE SEQUENCE [LARGE SCALE GENOMIC DNA]</scope>
    <source>
        <strain evidence="9 10">KACC 12747</strain>
    </source>
</reference>
<dbReference type="RefSeq" id="WP_131408320.1">
    <property type="nucleotide sequence ID" value="NZ_SJTG01000002.1"/>
</dbReference>
<dbReference type="PANTHER" id="PTHR21716:SF67">
    <property type="entry name" value="TRANSPORT PROTEIN YDIK-RELATED"/>
    <property type="match status" value="1"/>
</dbReference>
<evidence type="ECO:0000313" key="9">
    <source>
        <dbReference type="EMBL" id="TCI10368.1"/>
    </source>
</evidence>
<evidence type="ECO:0000256" key="4">
    <source>
        <dbReference type="ARBA" id="ARBA00022475"/>
    </source>
</evidence>
<comment type="caution">
    <text evidence="9">The sequence shown here is derived from an EMBL/GenBank/DDBJ whole genome shotgun (WGS) entry which is preliminary data.</text>
</comment>
<dbReference type="GO" id="GO:0005886">
    <property type="term" value="C:plasma membrane"/>
    <property type="evidence" value="ECO:0007669"/>
    <property type="project" value="UniProtKB-SubCell"/>
</dbReference>
<proteinExistence type="inferred from homology"/>
<feature type="transmembrane region" description="Helical" evidence="8">
    <location>
        <begin position="66"/>
        <end position="91"/>
    </location>
</feature>
<evidence type="ECO:0000256" key="5">
    <source>
        <dbReference type="ARBA" id="ARBA00022692"/>
    </source>
</evidence>
<evidence type="ECO:0000256" key="3">
    <source>
        <dbReference type="ARBA" id="ARBA00022448"/>
    </source>
</evidence>
<evidence type="ECO:0000256" key="8">
    <source>
        <dbReference type="SAM" id="Phobius"/>
    </source>
</evidence>
<keyword evidence="10" id="KW-1185">Reference proteome</keyword>
<feature type="transmembrane region" description="Helical" evidence="8">
    <location>
        <begin position="279"/>
        <end position="298"/>
    </location>
</feature>